<dbReference type="PANTHER" id="PTHR31721">
    <property type="entry name" value="OS06G0710300 PROTEIN"/>
    <property type="match status" value="1"/>
</dbReference>
<evidence type="ECO:0000256" key="1">
    <source>
        <dbReference type="SAM" id="Phobius"/>
    </source>
</evidence>
<dbReference type="InterPro" id="IPR005134">
    <property type="entry name" value="UPF0114"/>
</dbReference>
<feature type="transmembrane region" description="Helical" evidence="1">
    <location>
        <begin position="58"/>
        <end position="84"/>
    </location>
</feature>
<protein>
    <submittedName>
        <fullName evidence="2">Uncharacterized protein</fullName>
    </submittedName>
</protein>
<dbReference type="EMBL" id="JAEACU010000004">
    <property type="protein sequence ID" value="KAH7533260.1"/>
    <property type="molecule type" value="Genomic_DNA"/>
</dbReference>
<name>A0A978VJJ1_ZIZJJ</name>
<comment type="caution">
    <text evidence="2">The sequence shown here is derived from an EMBL/GenBank/DDBJ whole genome shotgun (WGS) entry which is preliminary data.</text>
</comment>
<feature type="transmembrane region" description="Helical" evidence="1">
    <location>
        <begin position="171"/>
        <end position="193"/>
    </location>
</feature>
<organism evidence="2 3">
    <name type="scientific">Ziziphus jujuba var. spinosa</name>
    <dbReference type="NCBI Taxonomy" id="714518"/>
    <lineage>
        <taxon>Eukaryota</taxon>
        <taxon>Viridiplantae</taxon>
        <taxon>Streptophyta</taxon>
        <taxon>Embryophyta</taxon>
        <taxon>Tracheophyta</taxon>
        <taxon>Spermatophyta</taxon>
        <taxon>Magnoliopsida</taxon>
        <taxon>eudicotyledons</taxon>
        <taxon>Gunneridae</taxon>
        <taxon>Pentapetalae</taxon>
        <taxon>rosids</taxon>
        <taxon>fabids</taxon>
        <taxon>Rosales</taxon>
        <taxon>Rhamnaceae</taxon>
        <taxon>Paliureae</taxon>
        <taxon>Ziziphus</taxon>
    </lineage>
</organism>
<gene>
    <name evidence="2" type="ORF">FEM48_Zijuj04G0111800</name>
</gene>
<keyword evidence="1" id="KW-0472">Membrane</keyword>
<feature type="transmembrane region" description="Helical" evidence="1">
    <location>
        <begin position="113"/>
        <end position="137"/>
    </location>
</feature>
<keyword evidence="1" id="KW-1133">Transmembrane helix</keyword>
<evidence type="ECO:0000313" key="2">
    <source>
        <dbReference type="EMBL" id="KAH7533260.1"/>
    </source>
</evidence>
<dbReference type="Proteomes" id="UP000813462">
    <property type="component" value="Unassembled WGS sequence"/>
</dbReference>
<feature type="transmembrane region" description="Helical" evidence="1">
    <location>
        <begin position="14"/>
        <end position="37"/>
    </location>
</feature>
<reference evidence="2" key="1">
    <citation type="journal article" date="2021" name="Front. Plant Sci.">
        <title>Chromosome-Scale Genome Assembly for Chinese Sour Jujube and Insights Into Its Genome Evolution and Domestication Signature.</title>
        <authorList>
            <person name="Shen L.-Y."/>
            <person name="Luo H."/>
            <person name="Wang X.-L."/>
            <person name="Wang X.-M."/>
            <person name="Qiu X.-J."/>
            <person name="Liu H."/>
            <person name="Zhou S.-S."/>
            <person name="Jia K.-H."/>
            <person name="Nie S."/>
            <person name="Bao Y.-T."/>
            <person name="Zhang R.-G."/>
            <person name="Yun Q.-Z."/>
            <person name="Chai Y.-H."/>
            <person name="Lu J.-Y."/>
            <person name="Li Y."/>
            <person name="Zhao S.-W."/>
            <person name="Mao J.-F."/>
            <person name="Jia S.-G."/>
            <person name="Mao Y.-M."/>
        </authorList>
    </citation>
    <scope>NUCLEOTIDE SEQUENCE</scope>
    <source>
        <strain evidence="2">AT0</strain>
        <tissue evidence="2">Leaf</tissue>
    </source>
</reference>
<accession>A0A978VJJ1</accession>
<evidence type="ECO:0000313" key="3">
    <source>
        <dbReference type="Proteomes" id="UP000813462"/>
    </source>
</evidence>
<dbReference type="PANTHER" id="PTHR31721:SF3">
    <property type="entry name" value="EXPRESSED PROTEIN"/>
    <property type="match status" value="1"/>
</dbReference>
<sequence length="204" mass="22583">MTASKPKEVQIGGILEYLVSVIPNANHAVLVFLRNTFRQKSLKHRLQMAIEKMIIDCRFFTLFAVGGSLIGSVLCFLEGCFTILESYFQYFHALSEKSDQGHVVELLIEATDMFLVGTAMLMFGFGLYAMFTVPAWVEMQTVSQAKSKIGHAMMMILQVGVLQKFKSIPLVTGLDLACFAGAVFLSSACIFVLSRISYSSTDGY</sequence>
<proteinExistence type="predicted"/>
<keyword evidence="1" id="KW-0812">Transmembrane</keyword>
<dbReference type="AlphaFoldDB" id="A0A978VJJ1"/>
<dbReference type="Pfam" id="PF03350">
    <property type="entry name" value="UPF0114"/>
    <property type="match status" value="1"/>
</dbReference>